<feature type="domain" description="F-box" evidence="1">
    <location>
        <begin position="11"/>
        <end position="51"/>
    </location>
</feature>
<dbReference type="SMART" id="SM00256">
    <property type="entry name" value="FBOX"/>
    <property type="match status" value="1"/>
</dbReference>
<gene>
    <name evidence="2" type="ORF">QYE76_014395</name>
</gene>
<dbReference type="SUPFAM" id="SSF81383">
    <property type="entry name" value="F-box domain"/>
    <property type="match status" value="1"/>
</dbReference>
<evidence type="ECO:0000259" key="1">
    <source>
        <dbReference type="SMART" id="SM00256"/>
    </source>
</evidence>
<dbReference type="InterPro" id="IPR017451">
    <property type="entry name" value="F-box-assoc_interact_dom"/>
</dbReference>
<dbReference type="InterPro" id="IPR013187">
    <property type="entry name" value="F-box-assoc_dom_typ3"/>
</dbReference>
<dbReference type="Pfam" id="PF08268">
    <property type="entry name" value="FBA_3"/>
    <property type="match status" value="1"/>
</dbReference>
<name>A0AAD8X5F6_LOLMU</name>
<sequence length="400" mass="45462">MDSQEGSRWQFPTDAFVEILLRLPPNTRHRFRLVSRHWRNVVDESSFMFPQCPKTIVVTDGGSPFVVDDRTGRRKDLWSSSTPPRCRSMCIVGTSNGLVCLCDDEVPGGAITVANPVTGETLDVPPLPLLPSCDDADQEQCHHGRWHQAYSFGYLPTTKRYKVVRVPCRFDDQDCFDDQDSEFPTLQVFTLGEESWREVVIPASFSGCNLGLGIVNINGMMYWIAADGHLVSFDLEEECAMIVRPQPWTMSNKCFLTEVHGRLGVVVRDFILMDEQTEVWVMDNLQWSRWYILQVTPPRKRPGQRRRGYQRLTCPHFVQYTDHVLTWESNSGHVGLYKHKPGKYNEIIGRGSGGWGGVVGRIDDKDRGMVVADIEGCSDTRVFAYVETRESLNAYTLGDN</sequence>
<dbReference type="Pfam" id="PF00646">
    <property type="entry name" value="F-box"/>
    <property type="match status" value="1"/>
</dbReference>
<dbReference type="NCBIfam" id="TIGR01640">
    <property type="entry name" value="F_box_assoc_1"/>
    <property type="match status" value="1"/>
</dbReference>
<organism evidence="2 3">
    <name type="scientific">Lolium multiflorum</name>
    <name type="common">Italian ryegrass</name>
    <name type="synonym">Lolium perenne subsp. multiflorum</name>
    <dbReference type="NCBI Taxonomy" id="4521"/>
    <lineage>
        <taxon>Eukaryota</taxon>
        <taxon>Viridiplantae</taxon>
        <taxon>Streptophyta</taxon>
        <taxon>Embryophyta</taxon>
        <taxon>Tracheophyta</taxon>
        <taxon>Spermatophyta</taxon>
        <taxon>Magnoliopsida</taxon>
        <taxon>Liliopsida</taxon>
        <taxon>Poales</taxon>
        <taxon>Poaceae</taxon>
        <taxon>BOP clade</taxon>
        <taxon>Pooideae</taxon>
        <taxon>Poodae</taxon>
        <taxon>Poeae</taxon>
        <taxon>Poeae Chloroplast Group 2 (Poeae type)</taxon>
        <taxon>Loliodinae</taxon>
        <taxon>Loliinae</taxon>
        <taxon>Lolium</taxon>
    </lineage>
</organism>
<dbReference type="Proteomes" id="UP001231189">
    <property type="component" value="Unassembled WGS sequence"/>
</dbReference>
<dbReference type="PANTHER" id="PTHR31672:SF13">
    <property type="entry name" value="F-BOX PROTEIN CPR30-LIKE"/>
    <property type="match status" value="1"/>
</dbReference>
<dbReference type="AlphaFoldDB" id="A0AAD8X5F6"/>
<reference evidence="2" key="1">
    <citation type="submission" date="2023-07" db="EMBL/GenBank/DDBJ databases">
        <title>A chromosome-level genome assembly of Lolium multiflorum.</title>
        <authorList>
            <person name="Chen Y."/>
            <person name="Copetti D."/>
            <person name="Kolliker R."/>
            <person name="Studer B."/>
        </authorList>
    </citation>
    <scope>NUCLEOTIDE SEQUENCE</scope>
    <source>
        <strain evidence="2">02402/16</strain>
        <tissue evidence="2">Leaf</tissue>
    </source>
</reference>
<dbReference type="Gene3D" id="1.20.1280.50">
    <property type="match status" value="1"/>
</dbReference>
<evidence type="ECO:0000313" key="3">
    <source>
        <dbReference type="Proteomes" id="UP001231189"/>
    </source>
</evidence>
<evidence type="ECO:0000313" key="2">
    <source>
        <dbReference type="EMBL" id="KAK1697698.1"/>
    </source>
</evidence>
<dbReference type="InterPro" id="IPR001810">
    <property type="entry name" value="F-box_dom"/>
</dbReference>
<proteinExistence type="predicted"/>
<comment type="caution">
    <text evidence="2">The sequence shown here is derived from an EMBL/GenBank/DDBJ whole genome shotgun (WGS) entry which is preliminary data.</text>
</comment>
<accession>A0AAD8X5F6</accession>
<dbReference type="EMBL" id="JAUUTY010000001">
    <property type="protein sequence ID" value="KAK1697698.1"/>
    <property type="molecule type" value="Genomic_DNA"/>
</dbReference>
<dbReference type="InterPro" id="IPR050796">
    <property type="entry name" value="SCF_F-box_component"/>
</dbReference>
<protein>
    <recommendedName>
        <fullName evidence="1">F-box domain-containing protein</fullName>
    </recommendedName>
</protein>
<keyword evidence="3" id="KW-1185">Reference proteome</keyword>
<dbReference type="InterPro" id="IPR036047">
    <property type="entry name" value="F-box-like_dom_sf"/>
</dbReference>
<dbReference type="PANTHER" id="PTHR31672">
    <property type="entry name" value="BNACNNG10540D PROTEIN"/>
    <property type="match status" value="1"/>
</dbReference>